<evidence type="ECO:0000259" key="1">
    <source>
        <dbReference type="Pfam" id="PF18593"/>
    </source>
</evidence>
<reference evidence="2 3" key="1">
    <citation type="journal article" date="2006" name="J. Bacteriol.">
        <title>Complete genome sequence of Yersinia pestis strains Antiqua and Nepal516: evidence of gene reduction in an emerging pathogen.</title>
        <authorList>
            <person name="Chain P.S."/>
            <person name="Hu P."/>
            <person name="Malfatti S.A."/>
            <person name="Radnedge L."/>
            <person name="Larimer F."/>
            <person name="Vergez L.M."/>
            <person name="Worsham P."/>
            <person name="Chu M.C."/>
            <person name="Andersen G.L."/>
        </authorList>
    </citation>
    <scope>NUCLEOTIDE SEQUENCE [LARGE SCALE GENOMIC DNA]</scope>
    <source>
        <strain evidence="2 3">Antiqua</strain>
    </source>
</reference>
<dbReference type="KEGG" id="ypa:YPA_3775"/>
<protein>
    <recommendedName>
        <fullName evidence="1">CdiI immunity protein domain-containing protein</fullName>
    </recommendedName>
</protein>
<dbReference type="InterPro" id="IPR041129">
    <property type="entry name" value="CdiI_2"/>
</dbReference>
<dbReference type="AlphaFoldDB" id="A0A0H2YD51"/>
<accession>A0A0H2YD51</accession>
<feature type="domain" description="CdiI immunity protein" evidence="1">
    <location>
        <begin position="28"/>
        <end position="117"/>
    </location>
</feature>
<gene>
    <name evidence="2" type="ordered locus">YPA_3775</name>
</gene>
<name>A0A0H2YD51_YERPA</name>
<organism evidence="2 3">
    <name type="scientific">Yersinia pestis bv. Antiqua (strain Antiqua)</name>
    <dbReference type="NCBI Taxonomy" id="360102"/>
    <lineage>
        <taxon>Bacteria</taxon>
        <taxon>Pseudomonadati</taxon>
        <taxon>Pseudomonadota</taxon>
        <taxon>Gammaproteobacteria</taxon>
        <taxon>Enterobacterales</taxon>
        <taxon>Yersiniaceae</taxon>
        <taxon>Yersinia</taxon>
    </lineage>
</organism>
<evidence type="ECO:0000313" key="2">
    <source>
        <dbReference type="EMBL" id="ABG15737.1"/>
    </source>
</evidence>
<evidence type="ECO:0000313" key="3">
    <source>
        <dbReference type="Proteomes" id="UP000001971"/>
    </source>
</evidence>
<proteinExistence type="predicted"/>
<sequence length="124" mass="14020">MKHSTVNHTIFLPLTPCFRDGTMKIMGNFSALEHLIQIYFGQDYYEITGATTIAGVMAFYLQDNSPSQIETLISDIAEFTAAYPNTLDDELNTRWGDDFSPELWGTTPQDFLHDVQNLALQHQG</sequence>
<dbReference type="EMBL" id="CP000308">
    <property type="protein sequence ID" value="ABG15737.1"/>
    <property type="molecule type" value="Genomic_DNA"/>
</dbReference>
<dbReference type="Pfam" id="PF18593">
    <property type="entry name" value="CdiI_2"/>
    <property type="match status" value="1"/>
</dbReference>
<dbReference type="Proteomes" id="UP000001971">
    <property type="component" value="Chromosome"/>
</dbReference>